<accession>A0A0A9C3N7</accession>
<reference evidence="1" key="1">
    <citation type="submission" date="2014-09" db="EMBL/GenBank/DDBJ databases">
        <authorList>
            <person name="Magalhaes I.L.F."/>
            <person name="Oliveira U."/>
            <person name="Santos F.R."/>
            <person name="Vidigal T.H.D.A."/>
            <person name="Brescovit A.D."/>
            <person name="Santos A.J."/>
        </authorList>
    </citation>
    <scope>NUCLEOTIDE SEQUENCE</scope>
    <source>
        <tissue evidence="1">Shoot tissue taken approximately 20 cm above the soil surface</tissue>
    </source>
</reference>
<dbReference type="AlphaFoldDB" id="A0A0A9C3N7"/>
<reference evidence="1" key="2">
    <citation type="journal article" date="2015" name="Data Brief">
        <title>Shoot transcriptome of the giant reed, Arundo donax.</title>
        <authorList>
            <person name="Barrero R.A."/>
            <person name="Guerrero F.D."/>
            <person name="Moolhuijzen P."/>
            <person name="Goolsby J.A."/>
            <person name="Tidwell J."/>
            <person name="Bellgard S.E."/>
            <person name="Bellgard M.I."/>
        </authorList>
    </citation>
    <scope>NUCLEOTIDE SEQUENCE</scope>
    <source>
        <tissue evidence="1">Shoot tissue taken approximately 20 cm above the soil surface</tissue>
    </source>
</reference>
<proteinExistence type="predicted"/>
<sequence>MIQLFHSFYFFTEIAYLSSSISKNQRVIQSN</sequence>
<name>A0A0A9C3N7_ARUDO</name>
<organism evidence="1">
    <name type="scientific">Arundo donax</name>
    <name type="common">Giant reed</name>
    <name type="synonym">Donax arundinaceus</name>
    <dbReference type="NCBI Taxonomy" id="35708"/>
    <lineage>
        <taxon>Eukaryota</taxon>
        <taxon>Viridiplantae</taxon>
        <taxon>Streptophyta</taxon>
        <taxon>Embryophyta</taxon>
        <taxon>Tracheophyta</taxon>
        <taxon>Spermatophyta</taxon>
        <taxon>Magnoliopsida</taxon>
        <taxon>Liliopsida</taxon>
        <taxon>Poales</taxon>
        <taxon>Poaceae</taxon>
        <taxon>PACMAD clade</taxon>
        <taxon>Arundinoideae</taxon>
        <taxon>Arundineae</taxon>
        <taxon>Arundo</taxon>
    </lineage>
</organism>
<protein>
    <submittedName>
        <fullName evidence="1">Uncharacterized protein</fullName>
    </submittedName>
</protein>
<dbReference type="EMBL" id="GBRH01231778">
    <property type="protein sequence ID" value="JAD66117.1"/>
    <property type="molecule type" value="Transcribed_RNA"/>
</dbReference>
<evidence type="ECO:0000313" key="1">
    <source>
        <dbReference type="EMBL" id="JAD66117.1"/>
    </source>
</evidence>